<dbReference type="SUPFAM" id="SSF56349">
    <property type="entry name" value="DNA breaking-rejoining enzymes"/>
    <property type="match status" value="1"/>
</dbReference>
<comment type="similarity">
    <text evidence="1">Belongs to the 'phage' integrase family.</text>
</comment>
<evidence type="ECO:0000256" key="1">
    <source>
        <dbReference type="ARBA" id="ARBA00008857"/>
    </source>
</evidence>
<evidence type="ECO:0000256" key="2">
    <source>
        <dbReference type="ARBA" id="ARBA00023125"/>
    </source>
</evidence>
<keyword evidence="6" id="KW-1185">Reference proteome</keyword>
<dbReference type="PROSITE" id="PS51898">
    <property type="entry name" value="TYR_RECOMBINASE"/>
    <property type="match status" value="1"/>
</dbReference>
<dbReference type="InterPro" id="IPR050090">
    <property type="entry name" value="Tyrosine_recombinase_XerCD"/>
</dbReference>
<evidence type="ECO:0000313" key="6">
    <source>
        <dbReference type="Proteomes" id="UP000595198"/>
    </source>
</evidence>
<accession>A0A7T4G442</accession>
<dbReference type="InterPro" id="IPR011010">
    <property type="entry name" value="DNA_brk_join_enz"/>
</dbReference>
<dbReference type="InterPro" id="IPR013762">
    <property type="entry name" value="Integrase-like_cat_sf"/>
</dbReference>
<dbReference type="Proteomes" id="UP000595198">
    <property type="component" value="Chromosome"/>
</dbReference>
<dbReference type="InterPro" id="IPR058717">
    <property type="entry name" value="Phage_L5_Integrase_N"/>
</dbReference>
<reference evidence="5 6" key="1">
    <citation type="submission" date="2020-12" db="EMBL/GenBank/DDBJ databases">
        <title>FDA dAtabase for Regulatory Grade micrObial Sequences (FDA-ARGOS): Supporting development and validation of Infectious Disease Dx tests.</title>
        <authorList>
            <person name="Sproer C."/>
            <person name="Gronow S."/>
            <person name="Severitt S."/>
            <person name="Schroder I."/>
            <person name="Tallon L."/>
            <person name="Sadzewicz L."/>
            <person name="Zhao X."/>
            <person name="Boylan J."/>
            <person name="Ott S."/>
            <person name="Bowen H."/>
            <person name="Vavikolanu K."/>
            <person name="Mehta A."/>
            <person name="Aluvathingal J."/>
            <person name="Nadendla S."/>
            <person name="Lowell S."/>
            <person name="Myers T."/>
            <person name="Yan Y."/>
            <person name="Sichtig H."/>
        </authorList>
    </citation>
    <scope>NUCLEOTIDE SEQUENCE [LARGE SCALE GENOMIC DNA]</scope>
    <source>
        <strain evidence="5 6">FDAARGOS_991</strain>
    </source>
</reference>
<name>A0A7T4G442_CORAY</name>
<dbReference type="Gene3D" id="1.10.150.130">
    <property type="match status" value="1"/>
</dbReference>
<dbReference type="PANTHER" id="PTHR30349">
    <property type="entry name" value="PHAGE INTEGRASE-RELATED"/>
    <property type="match status" value="1"/>
</dbReference>
<evidence type="ECO:0000259" key="4">
    <source>
        <dbReference type="PROSITE" id="PS51898"/>
    </source>
</evidence>
<dbReference type="Pfam" id="PF26003">
    <property type="entry name" value="Integrase_N_phage"/>
    <property type="match status" value="1"/>
</dbReference>
<dbReference type="PANTHER" id="PTHR30349:SF64">
    <property type="entry name" value="PROPHAGE INTEGRASE INTD-RELATED"/>
    <property type="match status" value="1"/>
</dbReference>
<dbReference type="Gene3D" id="1.10.443.10">
    <property type="entry name" value="Intergrase catalytic core"/>
    <property type="match status" value="1"/>
</dbReference>
<feature type="domain" description="Tyr recombinase" evidence="4">
    <location>
        <begin position="167"/>
        <end position="357"/>
    </location>
</feature>
<keyword evidence="3" id="KW-0233">DNA recombination</keyword>
<dbReference type="Pfam" id="PF00589">
    <property type="entry name" value="Phage_integrase"/>
    <property type="match status" value="1"/>
</dbReference>
<evidence type="ECO:0000313" key="5">
    <source>
        <dbReference type="EMBL" id="QQB81816.1"/>
    </source>
</evidence>
<organism evidence="5 6">
    <name type="scientific">Corynebacterium amycolatum</name>
    <dbReference type="NCBI Taxonomy" id="43765"/>
    <lineage>
        <taxon>Bacteria</taxon>
        <taxon>Bacillati</taxon>
        <taxon>Actinomycetota</taxon>
        <taxon>Actinomycetes</taxon>
        <taxon>Mycobacteriales</taxon>
        <taxon>Corynebacteriaceae</taxon>
        <taxon>Corynebacterium</taxon>
    </lineage>
</organism>
<evidence type="ECO:0000256" key="3">
    <source>
        <dbReference type="ARBA" id="ARBA00023172"/>
    </source>
</evidence>
<dbReference type="EMBL" id="CP066023">
    <property type="protein sequence ID" value="QQB81816.1"/>
    <property type="molecule type" value="Genomic_DNA"/>
</dbReference>
<proteinExistence type="inferred from homology"/>
<sequence>MAVQKRVRNGKTRWVARYRDPAGKEHSKTFDLHREAKAWLNDRERELRAGDWINPTDGQIPLTEYWKTYKTTAQSPGTREVRKTIHANLGDMADMPIDSIRPAHVRTWLGHLTNGRPWLENKALSQNTVSSWAAQLSGCFTMAVEDGLIRNNPVSKVKKPPRKVVVTVADLPTLDDVRAAIKLADKTGRETLATMMILALGTGMRAGEVGGLTRANIDMGNKLLHVVQQTRPRSGGVMAPHFAPLKTESSRRTIPFSATVARRMAAHLLAHPDGDDEPVFRTPTGLMVTSQSISHSMKVLCGFNFHALRHLYATALIRSGQNVKAVQTMLGHASADVTLSVYTHFWPDDVELVRAAAGELVDGVVRDGCGTGKKSG</sequence>
<dbReference type="InterPro" id="IPR010998">
    <property type="entry name" value="Integrase_recombinase_N"/>
</dbReference>
<protein>
    <submittedName>
        <fullName evidence="5">Site-specific integrase</fullName>
    </submittedName>
</protein>
<gene>
    <name evidence="5" type="ORF">I6H48_07460</name>
</gene>
<keyword evidence="2" id="KW-0238">DNA-binding</keyword>
<dbReference type="CDD" id="cd01189">
    <property type="entry name" value="INT_ICEBs1_C_like"/>
    <property type="match status" value="1"/>
</dbReference>
<dbReference type="RefSeq" id="WP_070546470.1">
    <property type="nucleotide sequence ID" value="NZ_CP066023.1"/>
</dbReference>
<dbReference type="InterPro" id="IPR002104">
    <property type="entry name" value="Integrase_catalytic"/>
</dbReference>